<dbReference type="Gene3D" id="3.40.50.720">
    <property type="entry name" value="NAD(P)-binding Rossmann-like Domain"/>
    <property type="match status" value="1"/>
</dbReference>
<dbReference type="RefSeq" id="WP_238341340.1">
    <property type="nucleotide sequence ID" value="NZ_BAAARR010000009.1"/>
</dbReference>
<name>A0A852ZE22_9ACTN</name>
<evidence type="ECO:0000256" key="1">
    <source>
        <dbReference type="ARBA" id="ARBA00006484"/>
    </source>
</evidence>
<dbReference type="AlphaFoldDB" id="A0A852ZE22"/>
<comment type="caution">
    <text evidence="3">The sequence shown here is derived from an EMBL/GenBank/DDBJ whole genome shotgun (WGS) entry which is preliminary data.</text>
</comment>
<dbReference type="CDD" id="cd05233">
    <property type="entry name" value="SDR_c"/>
    <property type="match status" value="1"/>
</dbReference>
<dbReference type="SUPFAM" id="SSF51735">
    <property type="entry name" value="NAD(P)-binding Rossmann-fold domains"/>
    <property type="match status" value="1"/>
</dbReference>
<feature type="compositionally biased region" description="Polar residues" evidence="2">
    <location>
        <begin position="95"/>
        <end position="116"/>
    </location>
</feature>
<feature type="region of interest" description="Disordered" evidence="2">
    <location>
        <begin position="91"/>
        <end position="116"/>
    </location>
</feature>
<dbReference type="PANTHER" id="PTHR42760">
    <property type="entry name" value="SHORT-CHAIN DEHYDROGENASES/REDUCTASES FAMILY MEMBER"/>
    <property type="match status" value="1"/>
</dbReference>
<dbReference type="Pfam" id="PF00106">
    <property type="entry name" value="adh_short"/>
    <property type="match status" value="1"/>
</dbReference>
<sequence>MRQAGGGTIVNVASVAGRRGWPNAYCATKFGLTALTQALAAEGSAPHGIRVMSMYPGSMAMQWGSFDPSERTERRPIGAVRSPASVKIRLDLGQSMPSTMRKSRSTPSERATSASW</sequence>
<dbReference type="Proteomes" id="UP000579605">
    <property type="component" value="Unassembled WGS sequence"/>
</dbReference>
<dbReference type="InterPro" id="IPR002347">
    <property type="entry name" value="SDR_fam"/>
</dbReference>
<proteinExistence type="inferred from homology"/>
<gene>
    <name evidence="3" type="ORF">F4554_003792</name>
</gene>
<evidence type="ECO:0000313" key="4">
    <source>
        <dbReference type="Proteomes" id="UP000579605"/>
    </source>
</evidence>
<organism evidence="3 4">
    <name type="scientific">Actinopolymorpha rutila</name>
    <dbReference type="NCBI Taxonomy" id="446787"/>
    <lineage>
        <taxon>Bacteria</taxon>
        <taxon>Bacillati</taxon>
        <taxon>Actinomycetota</taxon>
        <taxon>Actinomycetes</taxon>
        <taxon>Propionibacteriales</taxon>
        <taxon>Actinopolymorphaceae</taxon>
        <taxon>Actinopolymorpha</taxon>
    </lineage>
</organism>
<protein>
    <submittedName>
        <fullName evidence="3">NAD(P)-dependent dehydrogenase (Short-subunit alcohol dehydrogenase family)</fullName>
    </submittedName>
</protein>
<evidence type="ECO:0000313" key="3">
    <source>
        <dbReference type="EMBL" id="NYH91154.1"/>
    </source>
</evidence>
<comment type="similarity">
    <text evidence="1">Belongs to the short-chain dehydrogenases/reductases (SDR) family.</text>
</comment>
<dbReference type="PRINTS" id="PR00080">
    <property type="entry name" value="SDRFAMILY"/>
</dbReference>
<dbReference type="PRINTS" id="PR00081">
    <property type="entry name" value="GDHRDH"/>
</dbReference>
<dbReference type="EMBL" id="JACBZH010000001">
    <property type="protein sequence ID" value="NYH91154.1"/>
    <property type="molecule type" value="Genomic_DNA"/>
</dbReference>
<accession>A0A852ZE22</accession>
<keyword evidence="4" id="KW-1185">Reference proteome</keyword>
<dbReference type="GO" id="GO:0016616">
    <property type="term" value="F:oxidoreductase activity, acting on the CH-OH group of donors, NAD or NADP as acceptor"/>
    <property type="evidence" value="ECO:0007669"/>
    <property type="project" value="TreeGrafter"/>
</dbReference>
<evidence type="ECO:0000256" key="2">
    <source>
        <dbReference type="SAM" id="MobiDB-lite"/>
    </source>
</evidence>
<reference evidence="3 4" key="1">
    <citation type="submission" date="2020-07" db="EMBL/GenBank/DDBJ databases">
        <title>Sequencing the genomes of 1000 actinobacteria strains.</title>
        <authorList>
            <person name="Klenk H.-P."/>
        </authorList>
    </citation>
    <scope>NUCLEOTIDE SEQUENCE [LARGE SCALE GENOMIC DNA]</scope>
    <source>
        <strain evidence="3 4">DSM 18448</strain>
    </source>
</reference>
<dbReference type="InterPro" id="IPR036291">
    <property type="entry name" value="NAD(P)-bd_dom_sf"/>
</dbReference>